<dbReference type="EMBL" id="AP022038">
    <property type="protein sequence ID" value="BBR40652.1"/>
    <property type="molecule type" value="Genomic_DNA"/>
</dbReference>
<proteinExistence type="predicted"/>
<evidence type="ECO:0000256" key="1">
    <source>
        <dbReference type="SAM" id="Phobius"/>
    </source>
</evidence>
<evidence type="ECO:0000313" key="2">
    <source>
        <dbReference type="EMBL" id="BBR40652.1"/>
    </source>
</evidence>
<evidence type="ECO:0000313" key="3">
    <source>
        <dbReference type="Proteomes" id="UP000515442"/>
    </source>
</evidence>
<sequence length="174" mass="19703">MVLPKDRLRKIHGIAEPLGSADPSVLARRKYHEMVATWLANKSYILQLLFVTIGFVNVLLPALSRPWRAVIESTFIAREIFHDYSTFSGLAIANLYILIALFLIRTLQIKSLPGGSAFALSYRNIIDMELFPRTPKEELAYWSEIVFGLAGTTIWLFIPFGVLAYFIKISRVLG</sequence>
<keyword evidence="1" id="KW-0472">Membrane</keyword>
<feature type="transmembrane region" description="Helical" evidence="1">
    <location>
        <begin position="84"/>
        <end position="104"/>
    </location>
</feature>
<keyword evidence="1" id="KW-1133">Transmembrane helix</keyword>
<name>A0A6S5C963_AERVE</name>
<dbReference type="RefSeq" id="WP_182937978.1">
    <property type="nucleotide sequence ID" value="NZ_AP022038.1"/>
</dbReference>
<protein>
    <submittedName>
        <fullName evidence="2">Uncharacterized protein</fullName>
    </submittedName>
</protein>
<accession>A0A6S5C963</accession>
<feature type="transmembrane region" description="Helical" evidence="1">
    <location>
        <begin position="44"/>
        <end position="63"/>
    </location>
</feature>
<organism evidence="2 3">
    <name type="scientific">Aeromonas veronii</name>
    <dbReference type="NCBI Taxonomy" id="654"/>
    <lineage>
        <taxon>Bacteria</taxon>
        <taxon>Pseudomonadati</taxon>
        <taxon>Pseudomonadota</taxon>
        <taxon>Gammaproteobacteria</taxon>
        <taxon>Aeromonadales</taxon>
        <taxon>Aeromonadaceae</taxon>
        <taxon>Aeromonas</taxon>
    </lineage>
</organism>
<dbReference type="Proteomes" id="UP000515442">
    <property type="component" value="Chromosome"/>
</dbReference>
<feature type="transmembrane region" description="Helical" evidence="1">
    <location>
        <begin position="145"/>
        <end position="167"/>
    </location>
</feature>
<dbReference type="AlphaFoldDB" id="A0A6S5C963"/>
<gene>
    <name evidence="2" type="ORF">WP3W19E03_31770</name>
</gene>
<keyword evidence="1" id="KW-0812">Transmembrane</keyword>
<reference evidence="2 3" key="1">
    <citation type="submission" date="2019-12" db="EMBL/GenBank/DDBJ databases">
        <title>complete genome sequences of Aeromonas veronii str. WP3-W19-ESBL-03 isolated from wastewater treatment plant effluent.</title>
        <authorList>
            <person name="Sekizuka T."/>
            <person name="Itokawa K."/>
            <person name="Yatsu K."/>
            <person name="Inamine Y."/>
            <person name="Kuroda M."/>
        </authorList>
    </citation>
    <scope>NUCLEOTIDE SEQUENCE [LARGE SCALE GENOMIC DNA]</scope>
    <source>
        <strain evidence="2 3">WP3-W19-ESBL-03</strain>
    </source>
</reference>